<dbReference type="InterPro" id="IPR036291">
    <property type="entry name" value="NAD(P)-bd_dom_sf"/>
</dbReference>
<feature type="transmembrane region" description="Helical" evidence="11">
    <location>
        <begin position="119"/>
        <end position="141"/>
    </location>
</feature>
<dbReference type="GO" id="GO:1902600">
    <property type="term" value="P:proton transmembrane transport"/>
    <property type="evidence" value="ECO:0007669"/>
    <property type="project" value="InterPro"/>
</dbReference>
<keyword evidence="6 11" id="KW-0812">Transmembrane</keyword>
<dbReference type="Pfam" id="PF00999">
    <property type="entry name" value="Na_H_Exchanger"/>
    <property type="match status" value="1"/>
</dbReference>
<dbReference type="Gene3D" id="3.40.50.720">
    <property type="entry name" value="NAD(P)-binding Rossmann-like Domain"/>
    <property type="match status" value="1"/>
</dbReference>
<feature type="transmembrane region" description="Helical" evidence="11">
    <location>
        <begin position="219"/>
        <end position="237"/>
    </location>
</feature>
<evidence type="ECO:0000256" key="10">
    <source>
        <dbReference type="ARBA" id="ARBA00023136"/>
    </source>
</evidence>
<evidence type="ECO:0000256" key="8">
    <source>
        <dbReference type="ARBA" id="ARBA00022989"/>
    </source>
</evidence>
<protein>
    <submittedName>
        <fullName evidence="13">Kef-type potassium/proton antiporter (CPA2 family)</fullName>
    </submittedName>
</protein>
<feature type="transmembrane region" description="Helical" evidence="11">
    <location>
        <begin position="88"/>
        <end position="107"/>
    </location>
</feature>
<evidence type="ECO:0000256" key="6">
    <source>
        <dbReference type="ARBA" id="ARBA00022692"/>
    </source>
</evidence>
<feature type="transmembrane region" description="Helical" evidence="11">
    <location>
        <begin position="273"/>
        <end position="291"/>
    </location>
</feature>
<keyword evidence="10 11" id="KW-0472">Membrane</keyword>
<feature type="transmembrane region" description="Helical" evidence="11">
    <location>
        <begin position="147"/>
        <end position="168"/>
    </location>
</feature>
<dbReference type="Proteomes" id="UP000295150">
    <property type="component" value="Unassembled WGS sequence"/>
</dbReference>
<evidence type="ECO:0000256" key="7">
    <source>
        <dbReference type="ARBA" id="ARBA00022958"/>
    </source>
</evidence>
<organism evidence="13 14">
    <name type="scientific">Halomonas ventosae</name>
    <dbReference type="NCBI Taxonomy" id="229007"/>
    <lineage>
        <taxon>Bacteria</taxon>
        <taxon>Pseudomonadati</taxon>
        <taxon>Pseudomonadota</taxon>
        <taxon>Gammaproteobacteria</taxon>
        <taxon>Oceanospirillales</taxon>
        <taxon>Halomonadaceae</taxon>
        <taxon>Halomonas</taxon>
    </lineage>
</organism>
<keyword evidence="7" id="KW-0630">Potassium</keyword>
<keyword evidence="5" id="KW-0633">Potassium transport</keyword>
<keyword evidence="9" id="KW-0406">Ion transport</keyword>
<dbReference type="InterPro" id="IPR006153">
    <property type="entry name" value="Cation/H_exchanger_TM"/>
</dbReference>
<dbReference type="NCBIfam" id="TIGR00932">
    <property type="entry name" value="2a37"/>
    <property type="match status" value="1"/>
</dbReference>
<dbReference type="GO" id="GO:0015297">
    <property type="term" value="F:antiporter activity"/>
    <property type="evidence" value="ECO:0007669"/>
    <property type="project" value="UniProtKB-KW"/>
</dbReference>
<sequence length="638" mass="69078">MPSPLTWPDACMPMVRAPSVRMGLPTAIRKESPLAIDLLLNALIFLAAAVLIVPLFKRLGLGEVLGYLVAGVVIGPSVLALVGDAEAVLQFSQLGIIFLLFVIGLELKPSRLRVMRKPVFGFGSLQVAITTTVLSLAAWWLGLSPAAALVVGFSLGLCSTPLVLQLLGERKELQTRHGRNAFALLLFQDLAAIPVLALIPMLATDSLLADGLPALLREVLMALGAFLGLIVGGRYLLRPLFYYAAATRSREVFAGTVLLVVIGAALLMELAGLSMALGAFIAGVLLADSNYRHNIEADIEPYRGLLLGLFFMAVGMTADIGLLSEMPLTVLGLTLGLVLIKALAMLVAAKRYGTGWKDGLNLAVLLSQGGEFGFVLLSAAASAALLDPSLVSLLILVISLSMATTPLLFQLHVRGLRRLFTSPAAKRDFDSLPDDAPQIIIAGFGRFGQIMARALQGLKIPYTVLDINADQVEVVRRYGNQVYYGDASRIDLLKAAGADRARVLVVAVGDPEASMRIVGQVRRQFPHLELYARARNRHHVHLLMRTGITHIVRELLPASLELTRDVLIGLGIPREQAQHTIDTFRHHDEQALLRQLEVFGNETQQIQTIQEAARELEALYEADEDIATRVEEIPEGQR</sequence>
<dbReference type="GO" id="GO:0006813">
    <property type="term" value="P:potassium ion transport"/>
    <property type="evidence" value="ECO:0007669"/>
    <property type="project" value="UniProtKB-KW"/>
</dbReference>
<feature type="transmembrane region" description="Helical" evidence="11">
    <location>
        <begin position="328"/>
        <end position="348"/>
    </location>
</feature>
<evidence type="ECO:0000256" key="3">
    <source>
        <dbReference type="ARBA" id="ARBA00022448"/>
    </source>
</evidence>
<feature type="transmembrane region" description="Helical" evidence="11">
    <location>
        <begin position="38"/>
        <end position="57"/>
    </location>
</feature>
<dbReference type="GO" id="GO:0012505">
    <property type="term" value="C:endomembrane system"/>
    <property type="evidence" value="ECO:0007669"/>
    <property type="project" value="UniProtKB-SubCell"/>
</dbReference>
<dbReference type="GO" id="GO:0008324">
    <property type="term" value="F:monoatomic cation transmembrane transporter activity"/>
    <property type="evidence" value="ECO:0007669"/>
    <property type="project" value="InterPro"/>
</dbReference>
<evidence type="ECO:0000313" key="14">
    <source>
        <dbReference type="Proteomes" id="UP000295150"/>
    </source>
</evidence>
<feature type="transmembrane region" description="Helical" evidence="11">
    <location>
        <begin position="360"/>
        <end position="384"/>
    </location>
</feature>
<comment type="subcellular location">
    <subcellularLocation>
        <location evidence="1">Endomembrane system</location>
        <topology evidence="1">Multi-pass membrane protein</topology>
    </subcellularLocation>
</comment>
<dbReference type="PANTHER" id="PTHR46157:SF4">
    <property type="entry name" value="K(+) EFFLUX ANTIPORTER 3, CHLOROPLASTIC"/>
    <property type="match status" value="1"/>
</dbReference>
<dbReference type="InterPro" id="IPR004771">
    <property type="entry name" value="K/H_exchanger"/>
</dbReference>
<feature type="transmembrane region" description="Helical" evidence="11">
    <location>
        <begin position="303"/>
        <end position="322"/>
    </location>
</feature>
<dbReference type="PROSITE" id="PS51201">
    <property type="entry name" value="RCK_N"/>
    <property type="match status" value="1"/>
</dbReference>
<evidence type="ECO:0000259" key="12">
    <source>
        <dbReference type="PROSITE" id="PS51201"/>
    </source>
</evidence>
<dbReference type="FunFam" id="3.40.50.720:FF:000036">
    <property type="entry name" value="Glutathione-regulated potassium-efflux system protein KefB"/>
    <property type="match status" value="1"/>
</dbReference>
<evidence type="ECO:0000256" key="5">
    <source>
        <dbReference type="ARBA" id="ARBA00022538"/>
    </source>
</evidence>
<gene>
    <name evidence="13" type="ORF">DFO68_10870</name>
</gene>
<dbReference type="Pfam" id="PF02254">
    <property type="entry name" value="TrkA_N"/>
    <property type="match status" value="1"/>
</dbReference>
<dbReference type="EMBL" id="SNWH01000008">
    <property type="protein sequence ID" value="TDO07705.1"/>
    <property type="molecule type" value="Genomic_DNA"/>
</dbReference>
<feature type="domain" description="RCK N-terminal" evidence="12">
    <location>
        <begin position="436"/>
        <end position="552"/>
    </location>
</feature>
<keyword evidence="3" id="KW-0813">Transport</keyword>
<evidence type="ECO:0000256" key="2">
    <source>
        <dbReference type="ARBA" id="ARBA00005551"/>
    </source>
</evidence>
<evidence type="ECO:0000256" key="4">
    <source>
        <dbReference type="ARBA" id="ARBA00022449"/>
    </source>
</evidence>
<dbReference type="SUPFAM" id="SSF51735">
    <property type="entry name" value="NAD(P)-binding Rossmann-fold domains"/>
    <property type="match status" value="1"/>
</dbReference>
<dbReference type="PANTHER" id="PTHR46157">
    <property type="entry name" value="K(+) EFFLUX ANTIPORTER 3, CHLOROPLASTIC"/>
    <property type="match status" value="1"/>
</dbReference>
<keyword evidence="8 11" id="KW-1133">Transmembrane helix</keyword>
<reference evidence="13 14" key="1">
    <citation type="submission" date="2019-03" db="EMBL/GenBank/DDBJ databases">
        <title>Freshwater and sediment microbial communities from various areas in North America, analyzing microbe dynamics in response to fracking.</title>
        <authorList>
            <person name="Lamendella R."/>
        </authorList>
    </citation>
    <scope>NUCLEOTIDE SEQUENCE [LARGE SCALE GENOMIC DNA]</scope>
    <source>
        <strain evidence="13 14">1_TX</strain>
    </source>
</reference>
<dbReference type="InterPro" id="IPR038770">
    <property type="entry name" value="Na+/solute_symporter_sf"/>
</dbReference>
<accession>A0A4R6HIA8</accession>
<dbReference type="GO" id="GO:0005886">
    <property type="term" value="C:plasma membrane"/>
    <property type="evidence" value="ECO:0007669"/>
    <property type="project" value="TreeGrafter"/>
</dbReference>
<evidence type="ECO:0000313" key="13">
    <source>
        <dbReference type="EMBL" id="TDO07705.1"/>
    </source>
</evidence>
<dbReference type="InterPro" id="IPR003148">
    <property type="entry name" value="RCK_N"/>
</dbReference>
<feature type="transmembrane region" description="Helical" evidence="11">
    <location>
        <begin position="64"/>
        <end position="82"/>
    </location>
</feature>
<evidence type="ECO:0000256" key="9">
    <source>
        <dbReference type="ARBA" id="ARBA00023065"/>
    </source>
</evidence>
<comment type="caution">
    <text evidence="13">The sequence shown here is derived from an EMBL/GenBank/DDBJ whole genome shotgun (WGS) entry which is preliminary data.</text>
</comment>
<dbReference type="Gene3D" id="1.20.1530.20">
    <property type="match status" value="1"/>
</dbReference>
<keyword evidence="14" id="KW-1185">Reference proteome</keyword>
<name>A0A4R6HIA8_9GAMM</name>
<feature type="transmembrane region" description="Helical" evidence="11">
    <location>
        <begin position="390"/>
        <end position="409"/>
    </location>
</feature>
<comment type="similarity">
    <text evidence="2">Belongs to the monovalent cation:proton antiporter 2 (CPA2) transporter (TC 2.A.37) family.</text>
</comment>
<evidence type="ECO:0000256" key="11">
    <source>
        <dbReference type="SAM" id="Phobius"/>
    </source>
</evidence>
<evidence type="ECO:0000256" key="1">
    <source>
        <dbReference type="ARBA" id="ARBA00004127"/>
    </source>
</evidence>
<dbReference type="AlphaFoldDB" id="A0A4R6HIA8"/>
<feature type="transmembrane region" description="Helical" evidence="11">
    <location>
        <begin position="180"/>
        <end position="199"/>
    </location>
</feature>
<keyword evidence="4" id="KW-0050">Antiport</keyword>
<proteinExistence type="inferred from homology"/>